<evidence type="ECO:0000313" key="4">
    <source>
        <dbReference type="Proteomes" id="UP000001903"/>
    </source>
</evidence>
<feature type="compositionally biased region" description="Polar residues" evidence="1">
    <location>
        <begin position="480"/>
        <end position="495"/>
    </location>
</feature>
<dbReference type="InterPro" id="IPR036390">
    <property type="entry name" value="WH_DNA-bd_sf"/>
</dbReference>
<accession>D2S3N8</accession>
<dbReference type="SUPFAM" id="SSF46785">
    <property type="entry name" value="Winged helix' DNA-binding domain"/>
    <property type="match status" value="1"/>
</dbReference>
<dbReference type="HOGENOM" id="CLU_305364_0_0_2"/>
<dbReference type="GeneID" id="8745903"/>
<dbReference type="EMBL" id="CP001865">
    <property type="protein sequence ID" value="ADB63985.1"/>
    <property type="molecule type" value="Genomic_DNA"/>
</dbReference>
<dbReference type="Proteomes" id="UP000001903">
    <property type="component" value="Plasmid pHTUR05"/>
</dbReference>
<evidence type="ECO:0000256" key="1">
    <source>
        <dbReference type="SAM" id="MobiDB-lite"/>
    </source>
</evidence>
<dbReference type="RefSeq" id="WP_012946224.1">
    <property type="nucleotide sequence ID" value="NC_013748.1"/>
</dbReference>
<proteinExistence type="predicted"/>
<reference evidence="3 4" key="1">
    <citation type="journal article" date="2010" name="Stand. Genomic Sci.">
        <title>Complete genome sequence of Haloterrigena turkmenica type strain (4k).</title>
        <authorList>
            <person name="Saunders E."/>
            <person name="Tindall B.J."/>
            <person name="Fahnrich R."/>
            <person name="Lapidus A."/>
            <person name="Copeland A."/>
            <person name="Del Rio T.G."/>
            <person name="Lucas S."/>
            <person name="Chen F."/>
            <person name="Tice H."/>
            <person name="Cheng J.F."/>
            <person name="Han C."/>
            <person name="Detter J.C."/>
            <person name="Bruce D."/>
            <person name="Goodwin L."/>
            <person name="Chain P."/>
            <person name="Pitluck S."/>
            <person name="Pati A."/>
            <person name="Ivanova N."/>
            <person name="Mavromatis K."/>
            <person name="Chen A."/>
            <person name="Palaniappan K."/>
            <person name="Land M."/>
            <person name="Hauser L."/>
            <person name="Chang Y.J."/>
            <person name="Jeffries C.D."/>
            <person name="Brettin T."/>
            <person name="Rohde M."/>
            <person name="Goker M."/>
            <person name="Bristow J."/>
            <person name="Eisen J.A."/>
            <person name="Markowitz V."/>
            <person name="Hugenholtz P."/>
            <person name="Klenk H.P."/>
            <person name="Kyrpides N.C."/>
        </authorList>
    </citation>
    <scope>NUCLEOTIDE SEQUENCE [LARGE SCALE GENOMIC DNA]</scope>
    <source>
        <strain evidence="4">ATCC 51198 / DSM 5511 / JCM 9101 / NCIMB 13204 / VKM B-1734 / 4k</strain>
    </source>
</reference>
<keyword evidence="4" id="KW-1185">Reference proteome</keyword>
<dbReference type="InterPro" id="IPR036388">
    <property type="entry name" value="WH-like_DNA-bd_sf"/>
</dbReference>
<dbReference type="InterPro" id="IPR013196">
    <property type="entry name" value="HTH_11"/>
</dbReference>
<dbReference type="KEGG" id="htu:Htur_5098"/>
<geneLocation type="plasmid" evidence="3 4">
    <name>pHTUR05</name>
</geneLocation>
<evidence type="ECO:0000313" key="3">
    <source>
        <dbReference type="EMBL" id="ADB63985.1"/>
    </source>
</evidence>
<feature type="domain" description="Helix-turn-helix type 11" evidence="2">
    <location>
        <begin position="883"/>
        <end position="930"/>
    </location>
</feature>
<dbReference type="Gene3D" id="1.10.10.10">
    <property type="entry name" value="Winged helix-like DNA-binding domain superfamily/Winged helix DNA-binding domain"/>
    <property type="match status" value="1"/>
</dbReference>
<name>D2S3N8_HALTV</name>
<dbReference type="AlphaFoldDB" id="D2S3N8"/>
<sequence length="1047" mass="115176">MRGFDILPCKTCSTTWLQESGWRAQDTVSCPHCGAERSTDLVKIRGSQETKAGAAELRSRIEAAEAGESEVYDQFIEDRGQYADQLAEVEGQIDSFTLDAEQMDLTPIESDRFEPLAETILRPERKKFKEWADEYSGIGEDRFADLVSFERPGEGLFDAEIRDDLEQWAGDVDRDELARGDVTVTDQQPAAAATIIDLDATTVSEVWAALFDSESVRAAFAESIVELFGGLTPLECYDVLEEYGVPFWVRSHIVDVARGYAGDAVAIDGAADARRVVDEIIAPLPNASLAGTDDLLAIANLFDGLETEPTLGVVVRESFIEDVRRDQRIDICDLLAVLAAGCDVRLVGSTVTLAKVANSHRATLPGVSEWCNRHREDTQIDDTQQRVADDLERGDFAVTMLRELDREPTGIFTYSELYALYPGDDDSRVRQLVGEFHDADLVERFGPRTDRKVELLPAGRRVLEFFEQQIAQQRSISDFVSGAGKQQQQGRVHTQTGGGGEDGAGEDSTDGTRHYSTRYMSPAEHAATAACGQNGGVTLVRGGIEDHADRTRYASYDPKRGEAVVAVQAAGPMQMTVSAALALASPEFVDRTLPADRLESIEDPPAIVRDARCIGGASQQALENGQQFRKALVEWGKDLSEMTTKLKAGNLSTDRAAFCGEIIRSAQGLWGTLTHLLDLFDIDVHREIRIPSGLSSDNLEDLAKSISYAAAIQSTYNGHFACYRQLFEDRDDKRRASFTAQVDAAAPTGSLIGSFVLRGPDVHRLEEPLQTRLESPRDVHDDAPEFGVDITVRTDLERTDYDEAVRRVLSRKRLRTTTAAVSVLYALVATPHDAARVLHRQLAAEDESREIRPDELRTALRELDPTALLPTIGNERRTNSAGKIVAALLAADEPLSKADLADRAGVTKKTVYNYREKLETLGLLVVTDEGYRLALSFPTTEERKQPVLPAFVDRTFTEAADALLVESLPPSRYGDPEDSLGGLLFWTDDNPPNPWALLEHDDYAPWAELARRLTDGDRTRPAELRVLMGPEIKQQSIDAATSSAAAD</sequence>
<protein>
    <recommendedName>
        <fullName evidence="2">Helix-turn-helix type 11 domain-containing protein</fullName>
    </recommendedName>
</protein>
<evidence type="ECO:0000259" key="2">
    <source>
        <dbReference type="Pfam" id="PF08279"/>
    </source>
</evidence>
<keyword evidence="3" id="KW-0614">Plasmid</keyword>
<gene>
    <name evidence="3" type="ordered locus">Htur_5098</name>
</gene>
<feature type="region of interest" description="Disordered" evidence="1">
    <location>
        <begin position="480"/>
        <end position="515"/>
    </location>
</feature>
<organism evidence="3 4">
    <name type="scientific">Haloterrigena turkmenica (strain ATCC 51198 / DSM 5511 / JCM 9101 / NCIMB 13204 / VKM B-1734 / 4k)</name>
    <name type="common">Halococcus turkmenicus</name>
    <dbReference type="NCBI Taxonomy" id="543526"/>
    <lineage>
        <taxon>Archaea</taxon>
        <taxon>Methanobacteriati</taxon>
        <taxon>Methanobacteriota</taxon>
        <taxon>Stenosarchaea group</taxon>
        <taxon>Halobacteria</taxon>
        <taxon>Halobacteriales</taxon>
        <taxon>Natrialbaceae</taxon>
        <taxon>Haloterrigena</taxon>
    </lineage>
</organism>
<dbReference type="Pfam" id="PF08279">
    <property type="entry name" value="HTH_11"/>
    <property type="match status" value="1"/>
</dbReference>